<name>A0AAE9ZCW3_9PROT</name>
<dbReference type="KEGG" id="hfl:PUV54_03165"/>
<keyword evidence="3" id="KW-1185">Reference proteome</keyword>
<dbReference type="Proteomes" id="UP001214043">
    <property type="component" value="Chromosome"/>
</dbReference>
<accession>A0AAE9ZCW3</accession>
<gene>
    <name evidence="2" type="ORF">PUV54_03165</name>
</gene>
<feature type="transmembrane region" description="Helical" evidence="1">
    <location>
        <begin position="12"/>
        <end position="33"/>
    </location>
</feature>
<dbReference type="AlphaFoldDB" id="A0AAE9ZCW3"/>
<evidence type="ECO:0000313" key="2">
    <source>
        <dbReference type="EMBL" id="WDI32191.1"/>
    </source>
</evidence>
<keyword evidence="1" id="KW-0472">Membrane</keyword>
<sequence length="251" mass="27953">MLLRRIIEHVKAQNWTAVALDFVIVVVGVFIGIQVANWNEAQAESRRAFQSLEELRAEYESIAVITDELVGFYEGVIGDLQIVVSTVHEGGIDDEAEAALIRALSYGDVFGDPPPPSGTFRDLQSAGELRLITDKVLRLRLIEYDQSLETINLSNAAITDMMTPFVAAFRRHSRLSTSYQLPKGDDFSFIEAELPAVVDADYAALLSDPEFRVASEQYLRLQVGRYFNAKVAQSKVQQIQAMIGRNLAEAR</sequence>
<reference evidence="2" key="1">
    <citation type="submission" date="2023-02" db="EMBL/GenBank/DDBJ databases">
        <title>Genome sequence of Hyphococcus flavus.</title>
        <authorList>
            <person name="Rong J.-C."/>
            <person name="Zhao Q."/>
            <person name="Yi M."/>
            <person name="Wu J.-Y."/>
        </authorList>
    </citation>
    <scope>NUCLEOTIDE SEQUENCE</scope>
    <source>
        <strain evidence="2">MCCC 1K03223</strain>
    </source>
</reference>
<proteinExistence type="predicted"/>
<keyword evidence="1" id="KW-0812">Transmembrane</keyword>
<dbReference type="RefSeq" id="WP_274494092.1">
    <property type="nucleotide sequence ID" value="NZ_CP118166.1"/>
</dbReference>
<evidence type="ECO:0000313" key="3">
    <source>
        <dbReference type="Proteomes" id="UP001214043"/>
    </source>
</evidence>
<organism evidence="2 3">
    <name type="scientific">Hyphococcus flavus</name>
    <dbReference type="NCBI Taxonomy" id="1866326"/>
    <lineage>
        <taxon>Bacteria</taxon>
        <taxon>Pseudomonadati</taxon>
        <taxon>Pseudomonadota</taxon>
        <taxon>Alphaproteobacteria</taxon>
        <taxon>Parvularculales</taxon>
        <taxon>Parvularculaceae</taxon>
        <taxon>Hyphococcus</taxon>
    </lineage>
</organism>
<dbReference type="EMBL" id="CP118166">
    <property type="protein sequence ID" value="WDI32191.1"/>
    <property type="molecule type" value="Genomic_DNA"/>
</dbReference>
<keyword evidence="1" id="KW-1133">Transmembrane helix</keyword>
<protein>
    <submittedName>
        <fullName evidence="2">Uncharacterized protein</fullName>
    </submittedName>
</protein>
<evidence type="ECO:0000256" key="1">
    <source>
        <dbReference type="SAM" id="Phobius"/>
    </source>
</evidence>